<dbReference type="InterPro" id="IPR006145">
    <property type="entry name" value="PsdUridine_synth_RsuA/RluA"/>
</dbReference>
<protein>
    <recommendedName>
        <fullName evidence="6">Pseudouridine synthase RsuA/RluA-like domain-containing protein</fullName>
    </recommendedName>
</protein>
<keyword evidence="4" id="KW-0496">Mitochondrion</keyword>
<sequence length="321" mass="35195">MKTRMALVEAIRARVLHADEHVTVVDKPPGLATTRGNGVDVSVYDLRHALDSEYVVHRLDRDTSGVLVLARTAFAANRLNAMFAKKSRMDFTEIMRADMERGDAPSLSNDPVVKTYWALTSNPPPRGARSGWIEAPLTEVGDGDGYSTARLVGGWRVYDAKGGGVVVGTGESMRDKSNDAGSPASKAAMTHFKVLASAGEDGPTLLELTPITGRKHQLRVHLAKALSSPIIGDYKYGFNDRRAPWKSRFTDIESADVESEKESDFWRKLRRASLRGVSKIPLHLHARALQFVHPESGVSTRVVAEPPPHFAAALRAFDLKF</sequence>
<comment type="similarity">
    <text evidence="3">Belongs to the pseudouridine synthase RluA family.</text>
</comment>
<dbReference type="GO" id="GO:0005739">
    <property type="term" value="C:mitochondrion"/>
    <property type="evidence" value="ECO:0007669"/>
    <property type="project" value="UniProtKB-SubCell"/>
</dbReference>
<evidence type="ECO:0000313" key="7">
    <source>
        <dbReference type="EMBL" id="ABP00272.1"/>
    </source>
</evidence>
<dbReference type="Proteomes" id="UP000001568">
    <property type="component" value="Chromosome 16"/>
</dbReference>
<dbReference type="OMA" id="GGWRVYD"/>
<dbReference type="Gramene" id="ABP00272">
    <property type="protein sequence ID" value="ABP00272"/>
    <property type="gene ID" value="OSTLU_28023"/>
</dbReference>
<dbReference type="EMBL" id="CP000596">
    <property type="protein sequence ID" value="ABP00272.1"/>
    <property type="molecule type" value="Genomic_DNA"/>
</dbReference>
<comment type="subcellular location">
    <subcellularLocation>
        <location evidence="2">Mitochondrion</location>
    </subcellularLocation>
</comment>
<evidence type="ECO:0000256" key="4">
    <source>
        <dbReference type="ARBA" id="ARBA00023128"/>
    </source>
</evidence>
<dbReference type="SUPFAM" id="SSF55120">
    <property type="entry name" value="Pseudouridine synthase"/>
    <property type="match status" value="1"/>
</dbReference>
<dbReference type="GeneID" id="5006018"/>
<dbReference type="KEGG" id="olu:OSTLU_28023"/>
<dbReference type="AlphaFoldDB" id="A4S8Z7"/>
<evidence type="ECO:0000256" key="5">
    <source>
        <dbReference type="ARBA" id="ARBA00023235"/>
    </source>
</evidence>
<dbReference type="GO" id="GO:0003723">
    <property type="term" value="F:RNA binding"/>
    <property type="evidence" value="ECO:0007669"/>
    <property type="project" value="InterPro"/>
</dbReference>
<dbReference type="PANTHER" id="PTHR21600">
    <property type="entry name" value="MITOCHONDRIAL RNA PSEUDOURIDINE SYNTHASE"/>
    <property type="match status" value="1"/>
</dbReference>
<dbReference type="OrthoDB" id="428658at2759"/>
<feature type="domain" description="Pseudouridine synthase RsuA/RluA-like" evidence="6">
    <location>
        <begin position="21"/>
        <end position="224"/>
    </location>
</feature>
<organism evidence="7 8">
    <name type="scientific">Ostreococcus lucimarinus (strain CCE9901)</name>
    <dbReference type="NCBI Taxonomy" id="436017"/>
    <lineage>
        <taxon>Eukaryota</taxon>
        <taxon>Viridiplantae</taxon>
        <taxon>Chlorophyta</taxon>
        <taxon>Mamiellophyceae</taxon>
        <taxon>Mamiellales</taxon>
        <taxon>Bathycoccaceae</taxon>
        <taxon>Ostreococcus</taxon>
    </lineage>
</organism>
<keyword evidence="5" id="KW-0413">Isomerase</keyword>
<dbReference type="PANTHER" id="PTHR21600:SF81">
    <property type="entry name" value="21S RRNA PSEUDOURIDINE(2819) SYNTHASE"/>
    <property type="match status" value="1"/>
</dbReference>
<dbReference type="STRING" id="436017.A4S8Z7"/>
<dbReference type="InterPro" id="IPR020103">
    <property type="entry name" value="PsdUridine_synth_cat_dom_sf"/>
</dbReference>
<gene>
    <name evidence="7" type="ORF">OSTLU_28023</name>
</gene>
<evidence type="ECO:0000256" key="1">
    <source>
        <dbReference type="ARBA" id="ARBA00000073"/>
    </source>
</evidence>
<dbReference type="RefSeq" id="XP_001421978.1">
    <property type="nucleotide sequence ID" value="XM_001421941.1"/>
</dbReference>
<name>A4S8Z7_OSTLU</name>
<dbReference type="InterPro" id="IPR050188">
    <property type="entry name" value="RluA_PseudoU_synthase"/>
</dbReference>
<evidence type="ECO:0000256" key="3">
    <source>
        <dbReference type="ARBA" id="ARBA00010876"/>
    </source>
</evidence>
<dbReference type="eggNOG" id="KOG1919">
    <property type="taxonomic scope" value="Eukaryota"/>
</dbReference>
<dbReference type="CDD" id="cd02869">
    <property type="entry name" value="PseudoU_synth_RluA_like"/>
    <property type="match status" value="1"/>
</dbReference>
<reference evidence="7 8" key="1">
    <citation type="journal article" date="2007" name="Proc. Natl. Acad. Sci. U.S.A.">
        <title>The tiny eukaryote Ostreococcus provides genomic insights into the paradox of plankton speciation.</title>
        <authorList>
            <person name="Palenik B."/>
            <person name="Grimwood J."/>
            <person name="Aerts A."/>
            <person name="Rouze P."/>
            <person name="Salamov A."/>
            <person name="Putnam N."/>
            <person name="Dupont C."/>
            <person name="Jorgensen R."/>
            <person name="Derelle E."/>
            <person name="Rombauts S."/>
            <person name="Zhou K."/>
            <person name="Otillar R."/>
            <person name="Merchant S.S."/>
            <person name="Podell S."/>
            <person name="Gaasterland T."/>
            <person name="Napoli C."/>
            <person name="Gendler K."/>
            <person name="Manuell A."/>
            <person name="Tai V."/>
            <person name="Vallon O."/>
            <person name="Piganeau G."/>
            <person name="Jancek S."/>
            <person name="Heijde M."/>
            <person name="Jabbari K."/>
            <person name="Bowler C."/>
            <person name="Lohr M."/>
            <person name="Robbens S."/>
            <person name="Werner G."/>
            <person name="Dubchak I."/>
            <person name="Pazour G.J."/>
            <person name="Ren Q."/>
            <person name="Paulsen I."/>
            <person name="Delwiche C."/>
            <person name="Schmutz J."/>
            <person name="Rokhsar D."/>
            <person name="Van de Peer Y."/>
            <person name="Moreau H."/>
            <person name="Grigoriev I.V."/>
        </authorList>
    </citation>
    <scope>NUCLEOTIDE SEQUENCE [LARGE SCALE GENOMIC DNA]</scope>
    <source>
        <strain evidence="7 8">CCE9901</strain>
    </source>
</reference>
<dbReference type="InterPro" id="IPR006224">
    <property type="entry name" value="PsdUridine_synth_RluA-like_CS"/>
</dbReference>
<evidence type="ECO:0000259" key="6">
    <source>
        <dbReference type="Pfam" id="PF00849"/>
    </source>
</evidence>
<comment type="catalytic activity">
    <reaction evidence="1">
        <text>a uridine in RNA = a pseudouridine in RNA</text>
        <dbReference type="Rhea" id="RHEA:48348"/>
        <dbReference type="Rhea" id="RHEA-COMP:12068"/>
        <dbReference type="Rhea" id="RHEA-COMP:12069"/>
        <dbReference type="ChEBI" id="CHEBI:65314"/>
        <dbReference type="ChEBI" id="CHEBI:65315"/>
    </reaction>
</comment>
<evidence type="ECO:0000313" key="8">
    <source>
        <dbReference type="Proteomes" id="UP000001568"/>
    </source>
</evidence>
<proteinExistence type="inferred from homology"/>
<accession>A4S8Z7</accession>
<dbReference type="PROSITE" id="PS01129">
    <property type="entry name" value="PSI_RLU"/>
    <property type="match status" value="1"/>
</dbReference>
<dbReference type="Gene3D" id="3.30.2350.10">
    <property type="entry name" value="Pseudouridine synthase"/>
    <property type="match status" value="1"/>
</dbReference>
<dbReference type="GO" id="GO:0009982">
    <property type="term" value="F:pseudouridine synthase activity"/>
    <property type="evidence" value="ECO:0007669"/>
    <property type="project" value="InterPro"/>
</dbReference>
<keyword evidence="8" id="KW-1185">Reference proteome</keyword>
<dbReference type="Pfam" id="PF00849">
    <property type="entry name" value="PseudoU_synth_2"/>
    <property type="match status" value="1"/>
</dbReference>
<evidence type="ECO:0000256" key="2">
    <source>
        <dbReference type="ARBA" id="ARBA00004173"/>
    </source>
</evidence>
<dbReference type="GO" id="GO:0000455">
    <property type="term" value="P:enzyme-directed rRNA pseudouridine synthesis"/>
    <property type="evidence" value="ECO:0007669"/>
    <property type="project" value="TreeGrafter"/>
</dbReference>
<dbReference type="HOGENOM" id="CLU_016902_2_1_1"/>